<dbReference type="KEGG" id="vg:5470564"/>
<dbReference type="EMBL" id="EF101928">
    <property type="protein sequence ID" value="ABT16781.1"/>
    <property type="molecule type" value="Genomic_DNA"/>
</dbReference>
<name>A7K9Q7_9PHYC</name>
<sequence length="119" mass="13410">MSTLGARCSQQQLLSMEIFAEIACAEAAIHIVNDFALKKKLNQLQLAAMIPGLVHNHAPTSEDTSSCMYCKRTGNIFNEEQPTEETNDIIGKYRKKIIVFLEEMEKELDSELSKCVNKM</sequence>
<keyword evidence="2" id="KW-1185">Reference proteome</keyword>
<reference evidence="1 2" key="1">
    <citation type="submission" date="2006-09" db="EMBL/GenBank/DDBJ databases">
        <title>Sequence and annotation of the 288-kb ATCV-1 virus that infects an endosymbiotic Chlorella strain of the heliozoon Acanthocystis turfacea.</title>
        <authorList>
            <person name="Fitzgerald L.A."/>
            <person name="Graves M.V."/>
            <person name="Li X."/>
            <person name="Pfitzner A.J.P."/>
            <person name="Hartigan J."/>
            <person name="Van Etten J.L."/>
        </authorList>
    </citation>
    <scope>NUCLEOTIDE SEQUENCE [LARGE SCALE GENOMIC DNA]</scope>
    <source>
        <strain evidence="1 2">ATCV-1</strain>
    </source>
</reference>
<dbReference type="RefSeq" id="YP_001427128.1">
    <property type="nucleotide sequence ID" value="NC_008724.1"/>
</dbReference>
<evidence type="ECO:0000313" key="2">
    <source>
        <dbReference type="Proteomes" id="UP000202420"/>
    </source>
</evidence>
<dbReference type="OrthoDB" id="28284at10239"/>
<proteinExistence type="predicted"/>
<accession>A7K9Q7</accession>
<dbReference type="GeneID" id="5470564"/>
<gene>
    <name evidence="1" type="primary">Z647R</name>
    <name evidence="1" type="ORF">ATCV1_Z647R</name>
</gene>
<protein>
    <submittedName>
        <fullName evidence="1">Uncharacterized protein Z647R</fullName>
    </submittedName>
</protein>
<evidence type="ECO:0000313" key="1">
    <source>
        <dbReference type="EMBL" id="ABT16781.1"/>
    </source>
</evidence>
<organism evidence="1 2">
    <name type="scientific">Chlorovirus heliozoae</name>
    <dbReference type="NCBI Taxonomy" id="322019"/>
    <lineage>
        <taxon>Viruses</taxon>
        <taxon>Varidnaviria</taxon>
        <taxon>Bamfordvirae</taxon>
        <taxon>Nucleocytoviricota</taxon>
        <taxon>Megaviricetes</taxon>
        <taxon>Algavirales</taxon>
        <taxon>Phycodnaviridae</taxon>
        <taxon>Chlorovirus</taxon>
    </lineage>
</organism>
<dbReference type="Proteomes" id="UP000202420">
    <property type="component" value="Segment"/>
</dbReference>